<evidence type="ECO:0000256" key="4">
    <source>
        <dbReference type="ARBA" id="ARBA00048448"/>
    </source>
</evidence>
<feature type="domain" description="Amine oxidase" evidence="8">
    <location>
        <begin position="57"/>
        <end position="484"/>
    </location>
</feature>
<dbReference type="Proteomes" id="UP000002058">
    <property type="component" value="Unassembled WGS sequence"/>
</dbReference>
<protein>
    <recommendedName>
        <fullName evidence="6">Amine oxidase</fullName>
        <ecNumber evidence="6">1.4.3.-</ecNumber>
    </recommendedName>
</protein>
<dbReference type="Pfam" id="PF01593">
    <property type="entry name" value="Amino_oxidase"/>
    <property type="match status" value="1"/>
</dbReference>
<evidence type="ECO:0000313" key="9">
    <source>
        <dbReference type="EMBL" id="EEP81301.1"/>
    </source>
</evidence>
<evidence type="ECO:0000256" key="7">
    <source>
        <dbReference type="SAM" id="MobiDB-lite"/>
    </source>
</evidence>
<keyword evidence="10" id="KW-1185">Reference proteome</keyword>
<keyword evidence="6" id="KW-0274">FAD</keyword>
<dbReference type="InterPro" id="IPR001613">
    <property type="entry name" value="Flavin_amine_oxidase"/>
</dbReference>
<evidence type="ECO:0000256" key="6">
    <source>
        <dbReference type="RuleBase" id="RU362067"/>
    </source>
</evidence>
<dbReference type="InterPro" id="IPR036188">
    <property type="entry name" value="FAD/NAD-bd_sf"/>
</dbReference>
<dbReference type="Gene3D" id="3.50.50.60">
    <property type="entry name" value="FAD/NAD(P)-binding domain"/>
    <property type="match status" value="2"/>
</dbReference>
<dbReference type="InParanoid" id="C4JWZ3"/>
<sequence length="544" mass="60462">MRGPLPSDLPKSRDGYHWTPHDGVSQGLPTLAAIRPETNVNSPRQVYDVIVVGAGYAGLTAARNAVREGLNVLLLEARDRIGGRTWSSNINGYAFELGGTWVHWTQPHTFREVYHYNMKDELEISQNYTTGVNHFQLITSDGVKTMSHLAEDKLLESAVKKFVDIDGNLGRTVMPFPHTPAYNPDVAKWDKLSMADRIEQIKDDLTPAEKAALEGFVLLCSGGTPENTGFYDILRWWALGFYTYQGVIDTCVTFKFHCGQSGFAKRFFDEAAGSKKFSYIFNCPITAIKDNGKTVQVTAQSGRQFTASRLVCTIPLNVLSTIAFDPPLPKAKQEAVKIGQINLCSKVHAEIRDRDLRSWSAIAPYDKLVYAFGDGTTPAGNTHIVAFGADLNPLHPEDDIETTKGAFNHLAPMDVQRLVFHNWARDEYSQGAWCMFAPSVGTTFLDALRARHGNILFANSDWATGWRGFIDGAIEEGARAAQMVQQELVDPHPTPRTQIVGSKLMFPSIILYEHSLLAPGYSRSYLCYMKLRSKVQLQAPDPKP</sequence>
<accession>C4JWZ3</accession>
<dbReference type="GO" id="GO:0097621">
    <property type="term" value="F:monoamine oxidase activity"/>
    <property type="evidence" value="ECO:0007669"/>
    <property type="project" value="UniProtKB-EC"/>
</dbReference>
<reference evidence="10" key="1">
    <citation type="journal article" date="2009" name="Genome Res.">
        <title>Comparative genomic analyses of the human fungal pathogens Coccidioides and their relatives.</title>
        <authorList>
            <person name="Sharpton T.J."/>
            <person name="Stajich J.E."/>
            <person name="Rounsley S.D."/>
            <person name="Gardner M.J."/>
            <person name="Wortman J.R."/>
            <person name="Jordar V.S."/>
            <person name="Maiti R."/>
            <person name="Kodira C.D."/>
            <person name="Neafsey D.E."/>
            <person name="Zeng Q."/>
            <person name="Hung C.-Y."/>
            <person name="McMahan C."/>
            <person name="Muszewska A."/>
            <person name="Grynberg M."/>
            <person name="Mandel M.A."/>
            <person name="Kellner E.M."/>
            <person name="Barker B.M."/>
            <person name="Galgiani J.N."/>
            <person name="Orbach M.J."/>
            <person name="Kirkland T.N."/>
            <person name="Cole G.T."/>
            <person name="Henn M.R."/>
            <person name="Birren B.W."/>
            <person name="Taylor J.W."/>
        </authorList>
    </citation>
    <scope>NUCLEOTIDE SEQUENCE [LARGE SCALE GENOMIC DNA]</scope>
    <source>
        <strain evidence="10">UAMH 1704</strain>
    </source>
</reference>
<evidence type="ECO:0000259" key="8">
    <source>
        <dbReference type="Pfam" id="PF01593"/>
    </source>
</evidence>
<dbReference type="PANTHER" id="PTHR43563">
    <property type="entry name" value="AMINE OXIDASE"/>
    <property type="match status" value="1"/>
</dbReference>
<comment type="similarity">
    <text evidence="2 6">Belongs to the flavin monoamine oxidase family.</text>
</comment>
<name>C4JWZ3_UNCRE</name>
<comment type="cofactor">
    <cofactor evidence="1 6">
        <name>FAD</name>
        <dbReference type="ChEBI" id="CHEBI:57692"/>
    </cofactor>
</comment>
<dbReference type="InterPro" id="IPR002937">
    <property type="entry name" value="Amino_oxidase"/>
</dbReference>
<dbReference type="SUPFAM" id="SSF51905">
    <property type="entry name" value="FAD/NAD(P)-binding domain"/>
    <property type="match status" value="1"/>
</dbReference>
<dbReference type="AlphaFoldDB" id="C4JWZ3"/>
<dbReference type="PANTHER" id="PTHR43563:SF1">
    <property type="entry name" value="AMINE OXIDASE [FLAVIN-CONTAINING] B"/>
    <property type="match status" value="1"/>
</dbReference>
<evidence type="ECO:0000256" key="3">
    <source>
        <dbReference type="ARBA" id="ARBA00023002"/>
    </source>
</evidence>
<dbReference type="OMA" id="FYEFLHW"/>
<keyword evidence="3 6" id="KW-0560">Oxidoreductase</keyword>
<dbReference type="InterPro" id="IPR050703">
    <property type="entry name" value="Flavin_MAO"/>
</dbReference>
<dbReference type="KEGG" id="ure:UREG_06166"/>
<feature type="binding site" evidence="5">
    <location>
        <position position="387"/>
    </location>
    <ligand>
        <name>substrate</name>
    </ligand>
</feature>
<evidence type="ECO:0000256" key="1">
    <source>
        <dbReference type="ARBA" id="ARBA00001974"/>
    </source>
</evidence>
<proteinExistence type="inferred from homology"/>
<feature type="binding site" evidence="5">
    <location>
        <begin position="76"/>
        <end position="77"/>
    </location>
    <ligand>
        <name>FAD</name>
        <dbReference type="ChEBI" id="CHEBI:57692"/>
    </ligand>
</feature>
<keyword evidence="6" id="KW-0285">Flavoprotein</keyword>
<gene>
    <name evidence="9" type="ORF">UREG_06166</name>
</gene>
<dbReference type="EC" id="1.4.3.-" evidence="6"/>
<feature type="compositionally biased region" description="Basic and acidic residues" evidence="7">
    <location>
        <begin position="10"/>
        <end position="20"/>
    </location>
</feature>
<organism evidence="9 10">
    <name type="scientific">Uncinocarpus reesii (strain UAMH 1704)</name>
    <dbReference type="NCBI Taxonomy" id="336963"/>
    <lineage>
        <taxon>Eukaryota</taxon>
        <taxon>Fungi</taxon>
        <taxon>Dikarya</taxon>
        <taxon>Ascomycota</taxon>
        <taxon>Pezizomycotina</taxon>
        <taxon>Eurotiomycetes</taxon>
        <taxon>Eurotiomycetidae</taxon>
        <taxon>Onygenales</taxon>
        <taxon>Onygenaceae</taxon>
        <taxon>Uncinocarpus</taxon>
    </lineage>
</organism>
<dbReference type="Gene3D" id="6.10.140.1210">
    <property type="match status" value="1"/>
</dbReference>
<dbReference type="RefSeq" id="XP_002583199.1">
    <property type="nucleotide sequence ID" value="XM_002583153.1"/>
</dbReference>
<dbReference type="PRINTS" id="PR00757">
    <property type="entry name" value="AMINEOXDASEF"/>
</dbReference>
<dbReference type="VEuPathDB" id="FungiDB:UREG_06166"/>
<dbReference type="eggNOG" id="KOG0029">
    <property type="taxonomic scope" value="Eukaryota"/>
</dbReference>
<evidence type="ECO:0000313" key="10">
    <source>
        <dbReference type="Proteomes" id="UP000002058"/>
    </source>
</evidence>
<dbReference type="Gene3D" id="3.90.660.10">
    <property type="match status" value="2"/>
</dbReference>
<dbReference type="STRING" id="336963.C4JWZ3"/>
<dbReference type="OrthoDB" id="7777654at2759"/>
<dbReference type="EMBL" id="CH476618">
    <property type="protein sequence ID" value="EEP81301.1"/>
    <property type="molecule type" value="Genomic_DNA"/>
</dbReference>
<feature type="region of interest" description="Disordered" evidence="7">
    <location>
        <begin position="1"/>
        <end position="22"/>
    </location>
</feature>
<dbReference type="GeneID" id="8441843"/>
<evidence type="ECO:0000256" key="2">
    <source>
        <dbReference type="ARBA" id="ARBA00005995"/>
    </source>
</evidence>
<dbReference type="HOGENOM" id="CLU_004498_9_0_1"/>
<evidence type="ECO:0000256" key="5">
    <source>
        <dbReference type="PIRSR" id="PIRSR601613-1"/>
    </source>
</evidence>
<comment type="catalytic activity">
    <reaction evidence="4">
        <text>a secondary aliphatic amine + O2 + H2O = a primary amine + an aldehyde + H2O2</text>
        <dbReference type="Rhea" id="RHEA:26414"/>
        <dbReference type="ChEBI" id="CHEBI:15377"/>
        <dbReference type="ChEBI" id="CHEBI:15379"/>
        <dbReference type="ChEBI" id="CHEBI:16240"/>
        <dbReference type="ChEBI" id="CHEBI:17478"/>
        <dbReference type="ChEBI" id="CHEBI:58855"/>
        <dbReference type="ChEBI" id="CHEBI:65296"/>
        <dbReference type="EC" id="1.4.3.4"/>
    </reaction>
</comment>